<accession>A0A1H2YLW0</accession>
<dbReference type="Gene3D" id="2.40.50.100">
    <property type="match status" value="1"/>
</dbReference>
<dbReference type="Gene3D" id="2.40.420.20">
    <property type="match status" value="1"/>
</dbReference>
<dbReference type="InterPro" id="IPR058625">
    <property type="entry name" value="MdtA-like_BSH"/>
</dbReference>
<comment type="caution">
    <text evidence="8">The sequence shown here is derived from an EMBL/GenBank/DDBJ whole genome shotgun (WGS) entry which is preliminary data.</text>
</comment>
<organism evidence="8 9">
    <name type="scientific">Capnocytophaga granulosa</name>
    <dbReference type="NCBI Taxonomy" id="45242"/>
    <lineage>
        <taxon>Bacteria</taxon>
        <taxon>Pseudomonadati</taxon>
        <taxon>Bacteroidota</taxon>
        <taxon>Flavobacteriia</taxon>
        <taxon>Flavobacteriales</taxon>
        <taxon>Flavobacteriaceae</taxon>
        <taxon>Capnocytophaga</taxon>
    </lineage>
</organism>
<evidence type="ECO:0000259" key="7">
    <source>
        <dbReference type="Pfam" id="PF25967"/>
    </source>
</evidence>
<dbReference type="Proteomes" id="UP000182771">
    <property type="component" value="Unassembled WGS sequence"/>
</dbReference>
<keyword evidence="9" id="KW-1185">Reference proteome</keyword>
<dbReference type="Pfam" id="PF25967">
    <property type="entry name" value="RND-MFP_C"/>
    <property type="match status" value="1"/>
</dbReference>
<dbReference type="GeneID" id="85017130"/>
<dbReference type="NCBIfam" id="TIGR01730">
    <property type="entry name" value="RND_mfp"/>
    <property type="match status" value="1"/>
</dbReference>
<dbReference type="OrthoDB" id="9784685at2"/>
<evidence type="ECO:0000259" key="5">
    <source>
        <dbReference type="Pfam" id="PF25917"/>
    </source>
</evidence>
<dbReference type="Gene3D" id="1.10.287.470">
    <property type="entry name" value="Helix hairpin bin"/>
    <property type="match status" value="1"/>
</dbReference>
<feature type="coiled-coil region" evidence="4">
    <location>
        <begin position="102"/>
        <end position="129"/>
    </location>
</feature>
<evidence type="ECO:0000256" key="4">
    <source>
        <dbReference type="SAM" id="Coils"/>
    </source>
</evidence>
<comment type="similarity">
    <text evidence="2">Belongs to the membrane fusion protein (MFP) (TC 8.A.1) family.</text>
</comment>
<dbReference type="EMBL" id="FNND01000007">
    <property type="protein sequence ID" value="SDX05519.1"/>
    <property type="molecule type" value="Genomic_DNA"/>
</dbReference>
<evidence type="ECO:0000256" key="2">
    <source>
        <dbReference type="ARBA" id="ARBA00009477"/>
    </source>
</evidence>
<dbReference type="Pfam" id="PF25954">
    <property type="entry name" value="Beta-barrel_RND_2"/>
    <property type="match status" value="1"/>
</dbReference>
<gene>
    <name evidence="8" type="ORF">SAMN05444420_10774</name>
</gene>
<keyword evidence="4" id="KW-0175">Coiled coil</keyword>
<feature type="domain" description="Multidrug resistance protein MdtA-like barrel-sandwich hybrid" evidence="5">
    <location>
        <begin position="71"/>
        <end position="195"/>
    </location>
</feature>
<dbReference type="Pfam" id="PF25917">
    <property type="entry name" value="BSH_RND"/>
    <property type="match status" value="1"/>
</dbReference>
<reference evidence="8 9" key="1">
    <citation type="submission" date="2016-10" db="EMBL/GenBank/DDBJ databases">
        <authorList>
            <person name="Varghese N."/>
            <person name="Submissions S."/>
        </authorList>
    </citation>
    <scope>NUCLEOTIDE SEQUENCE [LARGE SCALE GENOMIC DNA]</scope>
    <source>
        <strain evidence="8 9">DSM 11449</strain>
    </source>
</reference>
<dbReference type="Gene3D" id="2.40.30.170">
    <property type="match status" value="1"/>
</dbReference>
<evidence type="ECO:0000256" key="1">
    <source>
        <dbReference type="ARBA" id="ARBA00004196"/>
    </source>
</evidence>
<evidence type="ECO:0000313" key="8">
    <source>
        <dbReference type="EMBL" id="SDX05519.1"/>
    </source>
</evidence>
<sequence length="359" mass="38089">MKKILIAVVILALGGGLAYRLHANKQKNAEEVAIVAQQEAQVAVRAAKVAQENVSDLFSANGTFVAAQDLNVSSEMGGQIVQIYVKEGDFVREGQVLARTKADRTNVQLENAKAVLETAKANLKRFESAYQTGGVTAQQLEQVRLQLSNAQANYNSAAIVSGDTAVKSKISGIVSSKLVEEGAMVGAGQTLFNVVNIDNLKLKITVDEAQVSRLHVGDKVQVKPSTETETIEGKIVFIAPKSDGALKFPVEILVSNKDKKLRAGMYATAQFAGQSQSATALVVPHSAFVGSVSQNKIFKIVEGKNDKGEQVPMAELVTVKSGRNFGDKVEILSGLAAGDQVITSGQINVDNGTPVKVVE</sequence>
<evidence type="ECO:0000313" key="9">
    <source>
        <dbReference type="Proteomes" id="UP000182771"/>
    </source>
</evidence>
<feature type="domain" description="Multidrug resistance protein MdtA-like C-terminal permuted SH3" evidence="7">
    <location>
        <begin position="280"/>
        <end position="345"/>
    </location>
</feature>
<feature type="domain" description="CusB-like beta-barrel" evidence="6">
    <location>
        <begin position="202"/>
        <end position="274"/>
    </location>
</feature>
<dbReference type="PANTHER" id="PTHR30469">
    <property type="entry name" value="MULTIDRUG RESISTANCE PROTEIN MDTA"/>
    <property type="match status" value="1"/>
</dbReference>
<name>A0A1H2YLW0_9FLAO</name>
<keyword evidence="3" id="KW-0813">Transport</keyword>
<dbReference type="InterPro" id="IPR058627">
    <property type="entry name" value="MdtA-like_C"/>
</dbReference>
<dbReference type="GO" id="GO:1990281">
    <property type="term" value="C:efflux pump complex"/>
    <property type="evidence" value="ECO:0007669"/>
    <property type="project" value="TreeGrafter"/>
</dbReference>
<dbReference type="InterPro" id="IPR006143">
    <property type="entry name" value="RND_pump_MFP"/>
</dbReference>
<protein>
    <submittedName>
        <fullName evidence="8">RND family efflux transporter, MFP subunit</fullName>
    </submittedName>
</protein>
<dbReference type="RefSeq" id="WP_016421018.1">
    <property type="nucleotide sequence ID" value="NZ_FNND01000007.1"/>
</dbReference>
<dbReference type="SUPFAM" id="SSF111369">
    <property type="entry name" value="HlyD-like secretion proteins"/>
    <property type="match status" value="1"/>
</dbReference>
<evidence type="ECO:0000256" key="3">
    <source>
        <dbReference type="ARBA" id="ARBA00022448"/>
    </source>
</evidence>
<dbReference type="AlphaFoldDB" id="A0A1H2YLW0"/>
<dbReference type="InterPro" id="IPR058792">
    <property type="entry name" value="Beta-barrel_RND_2"/>
</dbReference>
<dbReference type="PANTHER" id="PTHR30469:SF15">
    <property type="entry name" value="HLYD FAMILY OF SECRETION PROTEINS"/>
    <property type="match status" value="1"/>
</dbReference>
<comment type="subcellular location">
    <subcellularLocation>
        <location evidence="1">Cell envelope</location>
    </subcellularLocation>
</comment>
<proteinExistence type="inferred from homology"/>
<dbReference type="GO" id="GO:0015562">
    <property type="term" value="F:efflux transmembrane transporter activity"/>
    <property type="evidence" value="ECO:0007669"/>
    <property type="project" value="TreeGrafter"/>
</dbReference>
<evidence type="ECO:0000259" key="6">
    <source>
        <dbReference type="Pfam" id="PF25954"/>
    </source>
</evidence>